<dbReference type="PANTHER" id="PTHR23518:SF2">
    <property type="entry name" value="MAJOR FACILITATOR SUPERFAMILY TRANSPORTER"/>
    <property type="match status" value="1"/>
</dbReference>
<keyword evidence="8" id="KW-1185">Reference proteome</keyword>
<dbReference type="PROSITE" id="PS50850">
    <property type="entry name" value="MFS"/>
    <property type="match status" value="1"/>
</dbReference>
<sequence length="410" mass="41706">MYLATTRSTDASRPSGTAARAVPPTILGLGLVSLVTDVSAEMVTAVLPLYLVYGVGAGFLQLGMIEGLYATATAVLRVAGGYVADRLGRLKAVATVGYALSAVAKLGLPLAGGSLAGLGAVLTVDRAGKGIRTGPRDAMITMAAPADRLGRAFGVHRAMDTTGAMLGPLAAAGLVALAVGYDAVFVTSFSLGIVGVLILLFFVRVPAVVAAPRHRLAPRVVLSVLNLPAVRRTWLAAGLLGLFTVGDMVLYVAIQQRAALPTAVLPLLPLATAITFLAAAAPVGRLADRWGRWRIFLAGHGLLLAAYLLVGFTTIGWPAAVLALGLHGLFYAATDGVLMAHVGPLIPEALRATGLAAVQTVQTLARAAGAVGFGATLQAAGPQWAFAVLAVVLGLAIIVGAAPRRQGDTP</sequence>
<evidence type="ECO:0000256" key="2">
    <source>
        <dbReference type="ARBA" id="ARBA00022692"/>
    </source>
</evidence>
<proteinExistence type="predicted"/>
<reference evidence="7" key="1">
    <citation type="submission" date="2021-04" db="EMBL/GenBank/DDBJ databases">
        <title>Biosynthetic gene clusters of Dactylosporangioum roseum.</title>
        <authorList>
            <person name="Hartkoorn R.C."/>
            <person name="Beaudoing E."/>
            <person name="Hot D."/>
            <person name="Moureu S."/>
        </authorList>
    </citation>
    <scope>NUCLEOTIDE SEQUENCE</scope>
    <source>
        <strain evidence="7">NRRL B-16295</strain>
    </source>
</reference>
<evidence type="ECO:0000259" key="6">
    <source>
        <dbReference type="PROSITE" id="PS50850"/>
    </source>
</evidence>
<feature type="domain" description="Major facilitator superfamily (MFS) profile" evidence="6">
    <location>
        <begin position="25"/>
        <end position="408"/>
    </location>
</feature>
<feature type="transmembrane region" description="Helical" evidence="5">
    <location>
        <begin position="384"/>
        <end position="402"/>
    </location>
</feature>
<keyword evidence="2 5" id="KW-0812">Transmembrane</keyword>
<evidence type="ECO:0000256" key="5">
    <source>
        <dbReference type="SAM" id="Phobius"/>
    </source>
</evidence>
<evidence type="ECO:0000256" key="1">
    <source>
        <dbReference type="ARBA" id="ARBA00004651"/>
    </source>
</evidence>
<feature type="transmembrane region" description="Helical" evidence="5">
    <location>
        <begin position="233"/>
        <end position="254"/>
    </location>
</feature>
<dbReference type="Proteomes" id="UP001058271">
    <property type="component" value="Chromosome"/>
</dbReference>
<feature type="transmembrane region" description="Helical" evidence="5">
    <location>
        <begin position="96"/>
        <end position="122"/>
    </location>
</feature>
<comment type="subcellular location">
    <subcellularLocation>
        <location evidence="1">Cell membrane</location>
        <topology evidence="1">Multi-pass membrane protein</topology>
    </subcellularLocation>
</comment>
<evidence type="ECO:0000313" key="8">
    <source>
        <dbReference type="Proteomes" id="UP001058271"/>
    </source>
</evidence>
<dbReference type="RefSeq" id="WP_260723717.1">
    <property type="nucleotide sequence ID" value="NZ_BAAABS010000011.1"/>
</dbReference>
<name>A0ABY5YXC2_9ACTN</name>
<evidence type="ECO:0000256" key="3">
    <source>
        <dbReference type="ARBA" id="ARBA00022989"/>
    </source>
</evidence>
<feature type="transmembrane region" description="Helical" evidence="5">
    <location>
        <begin position="166"/>
        <end position="185"/>
    </location>
</feature>
<organism evidence="7 8">
    <name type="scientific">Dactylosporangium roseum</name>
    <dbReference type="NCBI Taxonomy" id="47989"/>
    <lineage>
        <taxon>Bacteria</taxon>
        <taxon>Bacillati</taxon>
        <taxon>Actinomycetota</taxon>
        <taxon>Actinomycetes</taxon>
        <taxon>Micromonosporales</taxon>
        <taxon>Micromonosporaceae</taxon>
        <taxon>Dactylosporangium</taxon>
    </lineage>
</organism>
<dbReference type="Pfam" id="PF07690">
    <property type="entry name" value="MFS_1"/>
    <property type="match status" value="1"/>
</dbReference>
<feature type="transmembrane region" description="Helical" evidence="5">
    <location>
        <begin position="260"/>
        <end position="283"/>
    </location>
</feature>
<dbReference type="InterPro" id="IPR036259">
    <property type="entry name" value="MFS_trans_sf"/>
</dbReference>
<dbReference type="EMBL" id="CP073721">
    <property type="protein sequence ID" value="UWZ34400.1"/>
    <property type="molecule type" value="Genomic_DNA"/>
</dbReference>
<dbReference type="SUPFAM" id="SSF103473">
    <property type="entry name" value="MFS general substrate transporter"/>
    <property type="match status" value="1"/>
</dbReference>
<gene>
    <name evidence="7" type="ORF">Drose_24615</name>
</gene>
<dbReference type="Gene3D" id="1.20.1250.20">
    <property type="entry name" value="MFS general substrate transporter like domains"/>
    <property type="match status" value="1"/>
</dbReference>
<dbReference type="PANTHER" id="PTHR23518">
    <property type="entry name" value="C-METHYLTRANSFERASE"/>
    <property type="match status" value="1"/>
</dbReference>
<dbReference type="InterPro" id="IPR020846">
    <property type="entry name" value="MFS_dom"/>
</dbReference>
<accession>A0ABY5YXC2</accession>
<evidence type="ECO:0000313" key="7">
    <source>
        <dbReference type="EMBL" id="UWZ34400.1"/>
    </source>
</evidence>
<feature type="transmembrane region" description="Helical" evidence="5">
    <location>
        <begin position="191"/>
        <end position="212"/>
    </location>
</feature>
<keyword evidence="4 5" id="KW-0472">Membrane</keyword>
<feature type="transmembrane region" description="Helical" evidence="5">
    <location>
        <begin position="295"/>
        <end position="320"/>
    </location>
</feature>
<evidence type="ECO:0000256" key="4">
    <source>
        <dbReference type="ARBA" id="ARBA00023136"/>
    </source>
</evidence>
<protein>
    <submittedName>
        <fullName evidence="7">MFS transporter</fullName>
    </submittedName>
</protein>
<keyword evidence="3 5" id="KW-1133">Transmembrane helix</keyword>
<feature type="transmembrane region" description="Helical" evidence="5">
    <location>
        <begin position="42"/>
        <end position="60"/>
    </location>
</feature>
<dbReference type="CDD" id="cd17370">
    <property type="entry name" value="MFS_MJ1317_like"/>
    <property type="match status" value="1"/>
</dbReference>
<dbReference type="InterPro" id="IPR011701">
    <property type="entry name" value="MFS"/>
</dbReference>